<dbReference type="RefSeq" id="XP_022397220.1">
    <property type="nucleotide sequence ID" value="XM_022542383.1"/>
</dbReference>
<dbReference type="OrthoDB" id="65716at2759"/>
<dbReference type="GO" id="GO:0051321">
    <property type="term" value="P:meiotic cell cycle"/>
    <property type="evidence" value="ECO:0007669"/>
    <property type="project" value="UniProtKB-KW"/>
</dbReference>
<protein>
    <recommendedName>
        <fullName evidence="4">Protein ZIP4 homolog</fullName>
    </recommendedName>
</protein>
<keyword evidence="3" id="KW-1185">Reference proteome</keyword>
<dbReference type="VEuPathDB" id="FungiDB:ASPGLDRAFT_156892"/>
<evidence type="ECO:0000256" key="1">
    <source>
        <dbReference type="ARBA" id="ARBA00023254"/>
    </source>
</evidence>
<keyword evidence="1" id="KW-0469">Meiosis</keyword>
<dbReference type="EMBL" id="KV878910">
    <property type="protein sequence ID" value="OJJ80522.1"/>
    <property type="molecule type" value="Genomic_DNA"/>
</dbReference>
<sequence>MASTSTTTPQEQASTVTAFAKDLQDLISSTTSSYSPLAILDDTLRTLDKHLTQLPLSRTALTTSTRHQLDTKGMELWNTCLQVMGTCGEGGVRGLLSKVKYLAFAMIDSAAPRRGSGNLRALELALRTSKDCLESEHLELGLKALEIVAARLDTFEKSEADNLRLSAATTEYYMLRIYLSWFQGRPDIAEHLFTKTSDTQGSLEQQKTMIEVCYIIGSSALSKGQPDIAVRWLERVLKSNSCSNQDSESSDLALKDMRLLILHTLVRARLQLNTPNSRDCALQALNSLKTEYRDIVPVVMLQLEFFSKEEHLNYNDYSGCLETAVRMMELTDVTLKTAFYHIQKLSYHSWDLSMKVSRQLLLEKLIPSGNHTLIGQYFVAFIWMITNSNKPASQELDIIIDTAKTLAHPGIDALSEDATHASLVLIWRRVENMISNDDISMAEQWCLFVLEQPIFQNCSTANRGVLQRKLMVCALNNPGTSLTYEALERILGRSHDTPSTLYLAYMITLLHDEPDLGTSILEALYKLGENGATFLLSCAAEAQRLGNMQQMMGSIQRVIAILDSGYCEGLDFPTLVGSTIHILSTELDNCKVDDTKILEQIHRTFQAALKCLTESSSTFSSNDIQRLFQKSYNLALQLIRFSHYSAAIGLLDVSLELADLFPKTAESKNTSEILGHYLSCNFLKALILIIEAREETDPLEKKNHYTNLRNTIEHFRAHIANHLQLQQNHETTVPEKWQKSYRALLSFDFEAAVFLSQWDCLPRIIEESSSFADSKLCAVFLDSILFAEAPVSEMVRVVMTIINTLHTSPSPTLNKSSFETSLPCYFRCLFQLSLQANEIPLAEAILDKAISLARGYDDNTNTDNNMNENGKTKSYDYPNEELEWLATMSFNRAIDFYLVSADEECRRWAEKAIEVADLVGYNQGALGRLLRANLAKLS</sequence>
<dbReference type="InterPro" id="IPR013940">
    <property type="entry name" value="Spo22/ZIP4/TEX11"/>
</dbReference>
<name>A0A1L9V9L0_ASPGL</name>
<accession>A0A1L9V9L0</accession>
<organism evidence="2 3">
    <name type="scientific">Aspergillus glaucus CBS 516.65</name>
    <dbReference type="NCBI Taxonomy" id="1160497"/>
    <lineage>
        <taxon>Eukaryota</taxon>
        <taxon>Fungi</taxon>
        <taxon>Dikarya</taxon>
        <taxon>Ascomycota</taxon>
        <taxon>Pezizomycotina</taxon>
        <taxon>Eurotiomycetes</taxon>
        <taxon>Eurotiomycetidae</taxon>
        <taxon>Eurotiales</taxon>
        <taxon>Aspergillaceae</taxon>
        <taxon>Aspergillus</taxon>
        <taxon>Aspergillus subgen. Aspergillus</taxon>
    </lineage>
</organism>
<dbReference type="STRING" id="1160497.A0A1L9V9L0"/>
<dbReference type="PANTHER" id="PTHR40375:SF2">
    <property type="entry name" value="SPORULATION-SPECIFIC PROTEIN 22"/>
    <property type="match status" value="1"/>
</dbReference>
<dbReference type="InterPro" id="IPR039057">
    <property type="entry name" value="Spo22/ZIP4"/>
</dbReference>
<gene>
    <name evidence="2" type="ORF">ASPGLDRAFT_156892</name>
</gene>
<dbReference type="GO" id="GO:0090173">
    <property type="term" value="P:regulation of synaptonemal complex assembly"/>
    <property type="evidence" value="ECO:0007669"/>
    <property type="project" value="InterPro"/>
</dbReference>
<evidence type="ECO:0000313" key="3">
    <source>
        <dbReference type="Proteomes" id="UP000184300"/>
    </source>
</evidence>
<dbReference type="PANTHER" id="PTHR40375">
    <property type="entry name" value="SPORULATION-SPECIFIC PROTEIN 22"/>
    <property type="match status" value="1"/>
</dbReference>
<evidence type="ECO:0008006" key="4">
    <source>
        <dbReference type="Google" id="ProtNLM"/>
    </source>
</evidence>
<reference evidence="3" key="1">
    <citation type="journal article" date="2017" name="Genome Biol.">
        <title>Comparative genomics reveals high biological diversity and specific adaptations in the industrially and medically important fungal genus Aspergillus.</title>
        <authorList>
            <person name="de Vries R.P."/>
            <person name="Riley R."/>
            <person name="Wiebenga A."/>
            <person name="Aguilar-Osorio G."/>
            <person name="Amillis S."/>
            <person name="Uchima C.A."/>
            <person name="Anderluh G."/>
            <person name="Asadollahi M."/>
            <person name="Askin M."/>
            <person name="Barry K."/>
            <person name="Battaglia E."/>
            <person name="Bayram O."/>
            <person name="Benocci T."/>
            <person name="Braus-Stromeyer S.A."/>
            <person name="Caldana C."/>
            <person name="Canovas D."/>
            <person name="Cerqueira G.C."/>
            <person name="Chen F."/>
            <person name="Chen W."/>
            <person name="Choi C."/>
            <person name="Clum A."/>
            <person name="Dos Santos R.A."/>
            <person name="Damasio A.R."/>
            <person name="Diallinas G."/>
            <person name="Emri T."/>
            <person name="Fekete E."/>
            <person name="Flipphi M."/>
            <person name="Freyberg S."/>
            <person name="Gallo A."/>
            <person name="Gournas C."/>
            <person name="Habgood R."/>
            <person name="Hainaut M."/>
            <person name="Harispe M.L."/>
            <person name="Henrissat B."/>
            <person name="Hilden K.S."/>
            <person name="Hope R."/>
            <person name="Hossain A."/>
            <person name="Karabika E."/>
            <person name="Karaffa L."/>
            <person name="Karanyi Z."/>
            <person name="Krasevec N."/>
            <person name="Kuo A."/>
            <person name="Kusch H."/>
            <person name="LaButti K."/>
            <person name="Lagendijk E.L."/>
            <person name="Lapidus A."/>
            <person name="Levasseur A."/>
            <person name="Lindquist E."/>
            <person name="Lipzen A."/>
            <person name="Logrieco A.F."/>
            <person name="MacCabe A."/>
            <person name="Maekelae M.R."/>
            <person name="Malavazi I."/>
            <person name="Melin P."/>
            <person name="Meyer V."/>
            <person name="Mielnichuk N."/>
            <person name="Miskei M."/>
            <person name="Molnar A.P."/>
            <person name="Mule G."/>
            <person name="Ngan C.Y."/>
            <person name="Orejas M."/>
            <person name="Orosz E."/>
            <person name="Ouedraogo J.P."/>
            <person name="Overkamp K.M."/>
            <person name="Park H.-S."/>
            <person name="Perrone G."/>
            <person name="Piumi F."/>
            <person name="Punt P.J."/>
            <person name="Ram A.F."/>
            <person name="Ramon A."/>
            <person name="Rauscher S."/>
            <person name="Record E."/>
            <person name="Riano-Pachon D.M."/>
            <person name="Robert V."/>
            <person name="Roehrig J."/>
            <person name="Ruller R."/>
            <person name="Salamov A."/>
            <person name="Salih N.S."/>
            <person name="Samson R.A."/>
            <person name="Sandor E."/>
            <person name="Sanguinetti M."/>
            <person name="Schuetze T."/>
            <person name="Sepcic K."/>
            <person name="Shelest E."/>
            <person name="Sherlock G."/>
            <person name="Sophianopoulou V."/>
            <person name="Squina F.M."/>
            <person name="Sun H."/>
            <person name="Susca A."/>
            <person name="Todd R.B."/>
            <person name="Tsang A."/>
            <person name="Unkles S.E."/>
            <person name="van de Wiele N."/>
            <person name="van Rossen-Uffink D."/>
            <person name="Oliveira J.V."/>
            <person name="Vesth T.C."/>
            <person name="Visser J."/>
            <person name="Yu J.-H."/>
            <person name="Zhou M."/>
            <person name="Andersen M.R."/>
            <person name="Archer D.B."/>
            <person name="Baker S.E."/>
            <person name="Benoit I."/>
            <person name="Brakhage A.A."/>
            <person name="Braus G.H."/>
            <person name="Fischer R."/>
            <person name="Frisvad J.C."/>
            <person name="Goldman G.H."/>
            <person name="Houbraken J."/>
            <person name="Oakley B."/>
            <person name="Pocsi I."/>
            <person name="Scazzocchio C."/>
            <person name="Seiboth B."/>
            <person name="vanKuyk P.A."/>
            <person name="Wortman J."/>
            <person name="Dyer P.S."/>
            <person name="Grigoriev I.V."/>
        </authorList>
    </citation>
    <scope>NUCLEOTIDE SEQUENCE [LARGE SCALE GENOMIC DNA]</scope>
    <source>
        <strain evidence="3">CBS 516.65</strain>
    </source>
</reference>
<dbReference type="AlphaFoldDB" id="A0A1L9V9L0"/>
<dbReference type="Proteomes" id="UP000184300">
    <property type="component" value="Unassembled WGS sequence"/>
</dbReference>
<dbReference type="Pfam" id="PF08631">
    <property type="entry name" value="SPO22"/>
    <property type="match status" value="1"/>
</dbReference>
<proteinExistence type="predicted"/>
<dbReference type="GeneID" id="34458644"/>
<evidence type="ECO:0000313" key="2">
    <source>
        <dbReference type="EMBL" id="OJJ80522.1"/>
    </source>
</evidence>